<dbReference type="AlphaFoldDB" id="A0A8U0L963"/>
<evidence type="ECO:0000256" key="1">
    <source>
        <dbReference type="SAM" id="MobiDB-lite"/>
    </source>
</evidence>
<feature type="compositionally biased region" description="Basic residues" evidence="1">
    <location>
        <begin position="71"/>
        <end position="84"/>
    </location>
</feature>
<dbReference type="InterPro" id="IPR025246">
    <property type="entry name" value="IS30-like_HTH"/>
</dbReference>
<reference evidence="3 4" key="1">
    <citation type="submission" date="2019-10" db="EMBL/GenBank/DDBJ databases">
        <authorList>
            <consortium name="Melissa Lawson"/>
            <person name="O'neill I."/>
        </authorList>
    </citation>
    <scope>NUCLEOTIDE SEQUENCE [LARGE SCALE GENOMIC DNA]</scope>
    <source>
        <strain evidence="3">LH_23</strain>
    </source>
</reference>
<name>A0A8U0L963_BIFLI</name>
<dbReference type="EMBL" id="CABWKH010000002">
    <property type="protein sequence ID" value="VWQ33927.1"/>
    <property type="molecule type" value="Genomic_DNA"/>
</dbReference>
<evidence type="ECO:0000313" key="4">
    <source>
        <dbReference type="Proteomes" id="UP000494246"/>
    </source>
</evidence>
<dbReference type="InterPro" id="IPR051917">
    <property type="entry name" value="Transposase-Integrase"/>
</dbReference>
<organism evidence="3 4">
    <name type="scientific">Bifidobacterium longum subsp. infantis</name>
    <dbReference type="NCBI Taxonomy" id="1682"/>
    <lineage>
        <taxon>Bacteria</taxon>
        <taxon>Bacillati</taxon>
        <taxon>Actinomycetota</taxon>
        <taxon>Actinomycetes</taxon>
        <taxon>Bifidobacteriales</taxon>
        <taxon>Bifidobacteriaceae</taxon>
        <taxon>Bifidobacterium</taxon>
    </lineage>
</organism>
<feature type="region of interest" description="Disordered" evidence="1">
    <location>
        <begin position="39"/>
        <end position="84"/>
    </location>
</feature>
<proteinExistence type="predicted"/>
<feature type="domain" description="Transposase IS30-like HTH" evidence="2">
    <location>
        <begin position="10"/>
        <end position="51"/>
    </location>
</feature>
<dbReference type="PANTHER" id="PTHR10948:SF23">
    <property type="entry name" value="TRANSPOSASE INSI FOR INSERTION SEQUENCE ELEMENT IS30A-RELATED"/>
    <property type="match status" value="1"/>
</dbReference>
<gene>
    <name evidence="3" type="ORF">BIFLH23_00578</name>
</gene>
<protein>
    <recommendedName>
        <fullName evidence="2">Transposase IS30-like HTH domain-containing protein</fullName>
    </recommendedName>
</protein>
<dbReference type="PANTHER" id="PTHR10948">
    <property type="entry name" value="TRANSPOSASE"/>
    <property type="match status" value="1"/>
</dbReference>
<dbReference type="GO" id="GO:0032196">
    <property type="term" value="P:transposition"/>
    <property type="evidence" value="ECO:0007669"/>
    <property type="project" value="TreeGrafter"/>
</dbReference>
<dbReference type="Proteomes" id="UP000494246">
    <property type="component" value="Unassembled WGS sequence"/>
</dbReference>
<dbReference type="GO" id="GO:0005829">
    <property type="term" value="C:cytosol"/>
    <property type="evidence" value="ECO:0007669"/>
    <property type="project" value="TreeGrafter"/>
</dbReference>
<evidence type="ECO:0000313" key="3">
    <source>
        <dbReference type="EMBL" id="VWQ33927.1"/>
    </source>
</evidence>
<sequence>MDVPKDIGARYLCQAERILIADRPGAGDSIRAIARRLGRPASTVSREVRRNSDPGAGGYGPYRAQQAAADRRKRPKARKAVSVQ</sequence>
<dbReference type="GO" id="GO:0004803">
    <property type="term" value="F:transposase activity"/>
    <property type="evidence" value="ECO:0007669"/>
    <property type="project" value="TreeGrafter"/>
</dbReference>
<evidence type="ECO:0000259" key="2">
    <source>
        <dbReference type="Pfam" id="PF13936"/>
    </source>
</evidence>
<dbReference type="Pfam" id="PF13936">
    <property type="entry name" value="HTH_38"/>
    <property type="match status" value="1"/>
</dbReference>
<comment type="caution">
    <text evidence="3">The sequence shown here is derived from an EMBL/GenBank/DDBJ whole genome shotgun (WGS) entry which is preliminary data.</text>
</comment>
<accession>A0A8U0L963</accession>